<name>G9ZQE7_9LACO</name>
<dbReference type="EMBL" id="AGEY01000116">
    <property type="protein sequence ID" value="EHL97590.1"/>
    <property type="molecule type" value="Genomic_DNA"/>
</dbReference>
<dbReference type="RefSeq" id="WP_008213466.1">
    <property type="nucleotide sequence ID" value="NZ_JH415002.1"/>
</dbReference>
<gene>
    <name evidence="1" type="ORF">HMPREF9103_01954</name>
</gene>
<organism evidence="1 2">
    <name type="scientific">Lentilactobacillus parafarraginis F0439</name>
    <dbReference type="NCBI Taxonomy" id="797515"/>
    <lineage>
        <taxon>Bacteria</taxon>
        <taxon>Bacillati</taxon>
        <taxon>Bacillota</taxon>
        <taxon>Bacilli</taxon>
        <taxon>Lactobacillales</taxon>
        <taxon>Lactobacillaceae</taxon>
        <taxon>Lentilactobacillus</taxon>
    </lineage>
</organism>
<dbReference type="eggNOG" id="ENOG5030BGG">
    <property type="taxonomic scope" value="Bacteria"/>
</dbReference>
<accession>G9ZQE7</accession>
<dbReference type="Proteomes" id="UP000004625">
    <property type="component" value="Unassembled WGS sequence"/>
</dbReference>
<reference evidence="1 2" key="1">
    <citation type="submission" date="2011-09" db="EMBL/GenBank/DDBJ databases">
        <authorList>
            <person name="Weinstock G."/>
            <person name="Sodergren E."/>
            <person name="Clifton S."/>
            <person name="Fulton L."/>
            <person name="Fulton B."/>
            <person name="Courtney L."/>
            <person name="Fronick C."/>
            <person name="Harrison M."/>
            <person name="Strong C."/>
            <person name="Farmer C."/>
            <person name="Delahaunty K."/>
            <person name="Markovic C."/>
            <person name="Hall O."/>
            <person name="Minx P."/>
            <person name="Tomlinson C."/>
            <person name="Mitreva M."/>
            <person name="Hou S."/>
            <person name="Chen J."/>
            <person name="Wollam A."/>
            <person name="Pepin K.H."/>
            <person name="Johnson M."/>
            <person name="Bhonagiri V."/>
            <person name="Zhang X."/>
            <person name="Suruliraj S."/>
            <person name="Warren W."/>
            <person name="Chinwalla A."/>
            <person name="Mardis E.R."/>
            <person name="Wilson R.K."/>
        </authorList>
    </citation>
    <scope>NUCLEOTIDE SEQUENCE [LARGE SCALE GENOMIC DNA]</scope>
    <source>
        <strain evidence="1 2">F0439</strain>
    </source>
</reference>
<dbReference type="AlphaFoldDB" id="G9ZQE7"/>
<keyword evidence="2" id="KW-1185">Reference proteome</keyword>
<dbReference type="HOGENOM" id="CLU_161954_0_0_9"/>
<protein>
    <submittedName>
        <fullName evidence="1">Uncharacterized protein</fullName>
    </submittedName>
</protein>
<proteinExistence type="predicted"/>
<dbReference type="PATRIC" id="fig|797515.3.peg.1801"/>
<sequence length="107" mass="12282">MTKFFERFLKCIGILVFILLITGVFLSTSAKNSVPLRLVVAGHPVLAVKCHPKYDKWMSHKAKKPVYDISKKYQFEPLNGGGDVTNMFKINHLLIFHWASPTWDVYV</sequence>
<evidence type="ECO:0000313" key="2">
    <source>
        <dbReference type="Proteomes" id="UP000004625"/>
    </source>
</evidence>
<evidence type="ECO:0000313" key="1">
    <source>
        <dbReference type="EMBL" id="EHL97590.1"/>
    </source>
</evidence>
<comment type="caution">
    <text evidence="1">The sequence shown here is derived from an EMBL/GenBank/DDBJ whole genome shotgun (WGS) entry which is preliminary data.</text>
</comment>